<evidence type="ECO:0000259" key="4">
    <source>
        <dbReference type="Pfam" id="PF13193"/>
    </source>
</evidence>
<dbReference type="GO" id="GO:0031956">
    <property type="term" value="F:medium-chain fatty acid-CoA ligase activity"/>
    <property type="evidence" value="ECO:0007669"/>
    <property type="project" value="TreeGrafter"/>
</dbReference>
<keyword evidence="2" id="KW-0436">Ligase</keyword>
<dbReference type="Gene3D" id="3.30.300.30">
    <property type="match status" value="1"/>
</dbReference>
<evidence type="ECO:0000256" key="1">
    <source>
        <dbReference type="ARBA" id="ARBA00006432"/>
    </source>
</evidence>
<dbReference type="SUPFAM" id="SSF56801">
    <property type="entry name" value="Acetyl-CoA synthetase-like"/>
    <property type="match status" value="1"/>
</dbReference>
<dbReference type="PANTHER" id="PTHR43201">
    <property type="entry name" value="ACYL-COA SYNTHETASE"/>
    <property type="match status" value="1"/>
</dbReference>
<dbReference type="Gene3D" id="2.30.38.10">
    <property type="entry name" value="Luciferase, Domain 3"/>
    <property type="match status" value="1"/>
</dbReference>
<gene>
    <name evidence="5" type="ORF">DCMF_16105</name>
</gene>
<dbReference type="InterPro" id="IPR045851">
    <property type="entry name" value="AMP-bd_C_sf"/>
</dbReference>
<evidence type="ECO:0000313" key="6">
    <source>
        <dbReference type="Proteomes" id="UP000323521"/>
    </source>
</evidence>
<proteinExistence type="inferred from homology"/>
<sequence length="555" mass="63159">MLNEVIPYRPELAKFYKKRGYWKEEIFTDEFDRMARRFWDKEALVGGDQRYTYGELKTKSDRLAMHFLHMGLKKEDRVVIQLPNIPEFLVIYLAMQKIGVIPVMCLQQHRYTEISYLAKKAGAIGYVVAGTFRGYDYRELVEEVKANMPEMKYCMIAGLGEECPKGYYSIHDLMDDPIEQRMSPEILELAHPSPDDICILLLSGGTTGMNKLIPREYNAYRYVGYESSWECALTMYTRYLCVAPVAHNFVLNAPGIQGCLMFGGTVVMGTSTRIEDICALIEKEKITHVPMVPAMIIKLLDFEDRPKYDLSSLEIIINGASKLEYNAAIRVVPELKCKLISQFGMSEGTITQTSLLDTWEVNYTTIGLPVSPDDEYKFMAVDGSGEVPFGEDGEIWFRGPYTIRGYWDEPEKNKEAFSEDGFYKSGDIARMHPSGRGLIISGRIKDLINRGGEKFACSEVENLLLKHPKVHNCALVAMPDKILGEKGCMFVSLNNKDDTLTLEEVCEFLGGKLAKFKLPERLEVRDELVETNVGKIEKKLLRVEIQEIMEKEGLL</sequence>
<dbReference type="GO" id="GO:0006631">
    <property type="term" value="P:fatty acid metabolic process"/>
    <property type="evidence" value="ECO:0007669"/>
    <property type="project" value="TreeGrafter"/>
</dbReference>
<reference evidence="5 6" key="1">
    <citation type="submission" date="2016-10" db="EMBL/GenBank/DDBJ databases">
        <title>Complete Genome Sequence of Peptococcaceae strain DCMF.</title>
        <authorList>
            <person name="Edwards R.J."/>
            <person name="Holland S.I."/>
            <person name="Deshpande N.P."/>
            <person name="Wong Y.K."/>
            <person name="Ertan H."/>
            <person name="Manefield M."/>
            <person name="Russell T.L."/>
            <person name="Lee M.J."/>
        </authorList>
    </citation>
    <scope>NUCLEOTIDE SEQUENCE [LARGE SCALE GENOMIC DNA]</scope>
    <source>
        <strain evidence="5 6">DCMF</strain>
    </source>
</reference>
<dbReference type="InterPro" id="IPR000873">
    <property type="entry name" value="AMP-dep_synth/lig_dom"/>
</dbReference>
<evidence type="ECO:0000256" key="2">
    <source>
        <dbReference type="ARBA" id="ARBA00022598"/>
    </source>
</evidence>
<organism evidence="5 6">
    <name type="scientific">Formimonas warabiya</name>
    <dbReference type="NCBI Taxonomy" id="1761012"/>
    <lineage>
        <taxon>Bacteria</taxon>
        <taxon>Bacillati</taxon>
        <taxon>Bacillota</taxon>
        <taxon>Clostridia</taxon>
        <taxon>Eubacteriales</taxon>
        <taxon>Peptococcaceae</taxon>
        <taxon>Candidatus Formimonas</taxon>
    </lineage>
</organism>
<dbReference type="InterPro" id="IPR025110">
    <property type="entry name" value="AMP-bd_C"/>
</dbReference>
<dbReference type="PANTHER" id="PTHR43201:SF5">
    <property type="entry name" value="MEDIUM-CHAIN ACYL-COA LIGASE ACSF2, MITOCHONDRIAL"/>
    <property type="match status" value="1"/>
</dbReference>
<evidence type="ECO:0000259" key="3">
    <source>
        <dbReference type="Pfam" id="PF00501"/>
    </source>
</evidence>
<dbReference type="AlphaFoldDB" id="A0A3G1KUA6"/>
<name>A0A3G1KUA6_FORW1</name>
<comment type="similarity">
    <text evidence="1">Belongs to the ATP-dependent AMP-binding enzyme family.</text>
</comment>
<dbReference type="OrthoDB" id="9803968at2"/>
<accession>A0A3G1KUA6</accession>
<dbReference type="Pfam" id="PF00501">
    <property type="entry name" value="AMP-binding"/>
    <property type="match status" value="1"/>
</dbReference>
<evidence type="ECO:0000313" key="5">
    <source>
        <dbReference type="EMBL" id="ATW26093.1"/>
    </source>
</evidence>
<dbReference type="Pfam" id="PF13193">
    <property type="entry name" value="AMP-binding_C"/>
    <property type="match status" value="1"/>
</dbReference>
<evidence type="ECO:0008006" key="7">
    <source>
        <dbReference type="Google" id="ProtNLM"/>
    </source>
</evidence>
<protein>
    <recommendedName>
        <fullName evidence="7">AMP-binding protein</fullName>
    </recommendedName>
</protein>
<dbReference type="Gene3D" id="3.40.50.980">
    <property type="match status" value="2"/>
</dbReference>
<dbReference type="EMBL" id="CP017634">
    <property type="protein sequence ID" value="ATW26093.1"/>
    <property type="molecule type" value="Genomic_DNA"/>
</dbReference>
<dbReference type="KEGG" id="fwa:DCMF_16105"/>
<feature type="domain" description="AMP-dependent synthetase/ligase" evidence="3">
    <location>
        <begin position="31"/>
        <end position="407"/>
    </location>
</feature>
<dbReference type="RefSeq" id="WP_148135366.1">
    <property type="nucleotide sequence ID" value="NZ_CP017634.1"/>
</dbReference>
<keyword evidence="6" id="KW-1185">Reference proteome</keyword>
<feature type="domain" description="AMP-binding enzyme C-terminal" evidence="4">
    <location>
        <begin position="459"/>
        <end position="535"/>
    </location>
</feature>
<dbReference type="Proteomes" id="UP000323521">
    <property type="component" value="Chromosome"/>
</dbReference>